<evidence type="ECO:0000313" key="2">
    <source>
        <dbReference type="Proteomes" id="UP000013237"/>
    </source>
</evidence>
<name>A0AAD2W5M6_PSEPU</name>
<gene>
    <name evidence="1" type="ORF">C206_27097</name>
</gene>
<proteinExistence type="predicted"/>
<evidence type="ECO:0000313" key="1">
    <source>
        <dbReference type="EMBL" id="ENY74472.1"/>
    </source>
</evidence>
<reference evidence="1 2" key="1">
    <citation type="submission" date="2013-02" db="EMBL/GenBank/DDBJ databases">
        <title>Insights into the proteome of triclosan-resistant Pseudomonas putida TRO1, isolated from activated sludge.</title>
        <authorList>
            <person name="Lolas I.B."/>
            <person name="Almeida B."/>
            <person name="Starnawski P.M."/>
            <person name="Soenderkaer M."/>
            <person name="Nielsen K.L."/>
            <person name="Nielsen J.L."/>
        </authorList>
    </citation>
    <scope>NUCLEOTIDE SEQUENCE [LARGE SCALE GENOMIC DNA]</scope>
    <source>
        <strain evidence="1 2">TRO1</strain>
    </source>
</reference>
<dbReference type="EMBL" id="APBQ01000199">
    <property type="protein sequence ID" value="ENY74472.1"/>
    <property type="molecule type" value="Genomic_DNA"/>
</dbReference>
<dbReference type="AlphaFoldDB" id="A0AAD2W5M6"/>
<organism evidence="1 2">
    <name type="scientific">Pseudomonas putida TRO1</name>
    <dbReference type="NCBI Taxonomy" id="1227924"/>
    <lineage>
        <taxon>Bacteria</taxon>
        <taxon>Pseudomonadati</taxon>
        <taxon>Pseudomonadota</taxon>
        <taxon>Gammaproteobacteria</taxon>
        <taxon>Pseudomonadales</taxon>
        <taxon>Pseudomonadaceae</taxon>
        <taxon>Pseudomonas</taxon>
    </lineage>
</organism>
<protein>
    <submittedName>
        <fullName evidence="1">Uncharacterized protein</fullName>
    </submittedName>
</protein>
<sequence>MFIAITIELSQMLIRSHVGVDLELAGANTTGGQTAQLSGGEVGVVEGAVGECDTVGQATIDVAVGDVIADIVLALEVAAGFGCGGDFDFD</sequence>
<dbReference type="Proteomes" id="UP000013237">
    <property type="component" value="Unassembled WGS sequence"/>
</dbReference>
<comment type="caution">
    <text evidence="1">The sequence shown here is derived from an EMBL/GenBank/DDBJ whole genome shotgun (WGS) entry which is preliminary data.</text>
</comment>
<accession>A0AAD2W5M6</accession>